<dbReference type="SUPFAM" id="SSF88946">
    <property type="entry name" value="Sigma2 domain of RNA polymerase sigma factors"/>
    <property type="match status" value="1"/>
</dbReference>
<evidence type="ECO:0000313" key="8">
    <source>
        <dbReference type="EMBL" id="WRQ89879.1"/>
    </source>
</evidence>
<dbReference type="Pfam" id="PF04542">
    <property type="entry name" value="Sigma70_r2"/>
    <property type="match status" value="1"/>
</dbReference>
<organism evidence="8 9">
    <name type="scientific">Actomonas aquatica</name>
    <dbReference type="NCBI Taxonomy" id="2866162"/>
    <lineage>
        <taxon>Bacteria</taxon>
        <taxon>Pseudomonadati</taxon>
        <taxon>Verrucomicrobiota</taxon>
        <taxon>Opitutia</taxon>
        <taxon>Opitutales</taxon>
        <taxon>Opitutaceae</taxon>
        <taxon>Actomonas</taxon>
    </lineage>
</organism>
<dbReference type="PANTHER" id="PTHR43133">
    <property type="entry name" value="RNA POLYMERASE ECF-TYPE SIGMA FACTO"/>
    <property type="match status" value="1"/>
</dbReference>
<dbReference type="Pfam" id="PF08281">
    <property type="entry name" value="Sigma70_r4_2"/>
    <property type="match status" value="1"/>
</dbReference>
<dbReference type="InterPro" id="IPR013249">
    <property type="entry name" value="RNA_pol_sigma70_r4_t2"/>
</dbReference>
<evidence type="ECO:0000256" key="3">
    <source>
        <dbReference type="ARBA" id="ARBA00023082"/>
    </source>
</evidence>
<reference evidence="8 9" key="2">
    <citation type="submission" date="2023-12" db="EMBL/GenBank/DDBJ databases">
        <title>Description of an unclassified Opitutus bacterium of Verrucomicrobiota.</title>
        <authorList>
            <person name="Zhang D.-F."/>
        </authorList>
    </citation>
    <scope>NUCLEOTIDE SEQUENCE [LARGE SCALE GENOMIC DNA]</scope>
    <source>
        <strain evidence="8 9">WL0086</strain>
    </source>
</reference>
<proteinExistence type="inferred from homology"/>
<dbReference type="Proteomes" id="UP000738431">
    <property type="component" value="Chromosome"/>
</dbReference>
<evidence type="ECO:0000259" key="6">
    <source>
        <dbReference type="Pfam" id="PF04542"/>
    </source>
</evidence>
<evidence type="ECO:0000256" key="2">
    <source>
        <dbReference type="ARBA" id="ARBA00023015"/>
    </source>
</evidence>
<dbReference type="InterPro" id="IPR013325">
    <property type="entry name" value="RNA_pol_sigma_r2"/>
</dbReference>
<evidence type="ECO:0000256" key="4">
    <source>
        <dbReference type="ARBA" id="ARBA00023125"/>
    </source>
</evidence>
<keyword evidence="9" id="KW-1185">Reference proteome</keyword>
<evidence type="ECO:0000256" key="1">
    <source>
        <dbReference type="ARBA" id="ARBA00010641"/>
    </source>
</evidence>
<comment type="similarity">
    <text evidence="1">Belongs to the sigma-70 factor family. ECF subfamily.</text>
</comment>
<evidence type="ECO:0000256" key="5">
    <source>
        <dbReference type="ARBA" id="ARBA00023163"/>
    </source>
</evidence>
<feature type="domain" description="RNA polymerase sigma-70 region 2" evidence="6">
    <location>
        <begin position="15"/>
        <end position="80"/>
    </location>
</feature>
<dbReference type="SUPFAM" id="SSF88659">
    <property type="entry name" value="Sigma3 and sigma4 domains of RNA polymerase sigma factors"/>
    <property type="match status" value="1"/>
</dbReference>
<keyword evidence="5" id="KW-0804">Transcription</keyword>
<sequence length="171" mass="19635">MPESTPTSADWRAWFATYGARLLLVARQWTRSATDAEDVVQEAFVRYWRQQRELPGDPLPLLITSVRRAALDLIRRSARRERREQVHVDLHAESWFEPNPEGDERANLLEEAVVQLPSEQREVLVLKIWGGLTFAEIAEQLDLSPNTAASRYRYALGGLRSRLSTLEENHG</sequence>
<dbReference type="InterPro" id="IPR007627">
    <property type="entry name" value="RNA_pol_sigma70_r2"/>
</dbReference>
<keyword evidence="3" id="KW-0731">Sigma factor</keyword>
<dbReference type="Gene3D" id="1.10.10.10">
    <property type="entry name" value="Winged helix-like DNA-binding domain superfamily/Winged helix DNA-binding domain"/>
    <property type="match status" value="1"/>
</dbReference>
<evidence type="ECO:0000313" key="9">
    <source>
        <dbReference type="Proteomes" id="UP000738431"/>
    </source>
</evidence>
<dbReference type="PANTHER" id="PTHR43133:SF8">
    <property type="entry name" value="RNA POLYMERASE SIGMA FACTOR HI_1459-RELATED"/>
    <property type="match status" value="1"/>
</dbReference>
<dbReference type="CDD" id="cd06171">
    <property type="entry name" value="Sigma70_r4"/>
    <property type="match status" value="1"/>
</dbReference>
<name>A0ABZ1CDX3_9BACT</name>
<keyword evidence="4" id="KW-0238">DNA-binding</keyword>
<gene>
    <name evidence="8" type="ORF">K1X11_010720</name>
</gene>
<dbReference type="EMBL" id="CP139781">
    <property type="protein sequence ID" value="WRQ89879.1"/>
    <property type="molecule type" value="Genomic_DNA"/>
</dbReference>
<dbReference type="NCBIfam" id="TIGR02937">
    <property type="entry name" value="sigma70-ECF"/>
    <property type="match status" value="1"/>
</dbReference>
<dbReference type="InterPro" id="IPR013324">
    <property type="entry name" value="RNA_pol_sigma_r3/r4-like"/>
</dbReference>
<dbReference type="InterPro" id="IPR014284">
    <property type="entry name" value="RNA_pol_sigma-70_dom"/>
</dbReference>
<dbReference type="Gene3D" id="1.10.1740.10">
    <property type="match status" value="1"/>
</dbReference>
<accession>A0ABZ1CDX3</accession>
<dbReference type="RefSeq" id="WP_221032336.1">
    <property type="nucleotide sequence ID" value="NZ_CP139781.1"/>
</dbReference>
<evidence type="ECO:0000259" key="7">
    <source>
        <dbReference type="Pfam" id="PF08281"/>
    </source>
</evidence>
<feature type="domain" description="RNA polymerase sigma factor 70 region 4 type 2" evidence="7">
    <location>
        <begin position="108"/>
        <end position="153"/>
    </location>
</feature>
<keyword evidence="2" id="KW-0805">Transcription regulation</keyword>
<dbReference type="InterPro" id="IPR039425">
    <property type="entry name" value="RNA_pol_sigma-70-like"/>
</dbReference>
<dbReference type="InterPro" id="IPR036388">
    <property type="entry name" value="WH-like_DNA-bd_sf"/>
</dbReference>
<reference evidence="8 9" key="1">
    <citation type="submission" date="2021-08" db="EMBL/GenBank/DDBJ databases">
        <authorList>
            <person name="Zhang D."/>
            <person name="Zhang A."/>
            <person name="Wang L."/>
        </authorList>
    </citation>
    <scope>NUCLEOTIDE SEQUENCE [LARGE SCALE GENOMIC DNA]</scope>
    <source>
        <strain evidence="8 9">WL0086</strain>
    </source>
</reference>
<protein>
    <submittedName>
        <fullName evidence="8">Sigma-70 family RNA polymerase sigma factor</fullName>
    </submittedName>
</protein>